<evidence type="ECO:0000256" key="1">
    <source>
        <dbReference type="ARBA" id="ARBA00004604"/>
    </source>
</evidence>
<organism evidence="5 6">
    <name type="scientific">Lineolata rhizophorae</name>
    <dbReference type="NCBI Taxonomy" id="578093"/>
    <lineage>
        <taxon>Eukaryota</taxon>
        <taxon>Fungi</taxon>
        <taxon>Dikarya</taxon>
        <taxon>Ascomycota</taxon>
        <taxon>Pezizomycotina</taxon>
        <taxon>Dothideomycetes</taxon>
        <taxon>Dothideomycetes incertae sedis</taxon>
        <taxon>Lineolatales</taxon>
        <taxon>Lineolataceae</taxon>
        <taxon>Lineolata</taxon>
    </lineage>
</organism>
<dbReference type="Proteomes" id="UP000799766">
    <property type="component" value="Unassembled WGS sequence"/>
</dbReference>
<comment type="similarity">
    <text evidence="2">Belongs to the FRG1 family.</text>
</comment>
<dbReference type="AlphaFoldDB" id="A0A6A6P301"/>
<name>A0A6A6P301_9PEZI</name>
<dbReference type="GO" id="GO:0005730">
    <property type="term" value="C:nucleolus"/>
    <property type="evidence" value="ECO:0007669"/>
    <property type="project" value="UniProtKB-SubCell"/>
</dbReference>
<dbReference type="EMBL" id="MU001678">
    <property type="protein sequence ID" value="KAF2458259.1"/>
    <property type="molecule type" value="Genomic_DNA"/>
</dbReference>
<dbReference type="InterPro" id="IPR008999">
    <property type="entry name" value="Actin-crosslinking"/>
</dbReference>
<proteinExistence type="inferred from homology"/>
<dbReference type="GO" id="GO:0071013">
    <property type="term" value="C:catalytic step 2 spliceosome"/>
    <property type="evidence" value="ECO:0007669"/>
    <property type="project" value="TreeGrafter"/>
</dbReference>
<feature type="compositionally biased region" description="Low complexity" evidence="4">
    <location>
        <begin position="34"/>
        <end position="52"/>
    </location>
</feature>
<feature type="region of interest" description="Disordered" evidence="4">
    <location>
        <begin position="1"/>
        <end position="61"/>
    </location>
</feature>
<dbReference type="PANTHER" id="PTHR12928">
    <property type="entry name" value="FRG1 PROTEIN"/>
    <property type="match status" value="1"/>
</dbReference>
<sequence>MVKALTFKGDKKPKKRKRTEAIRDPFAEDDAPQASPSAVTVATTSASVTAAAPPAPDDDSWVGVDAPTDVSGPVLIVLATRPDVSALACDATGAVFALPVENMVEGDPRSAEPHDVRQVWIANRVAGTEGWMLKGHHGKYLSCDKYGILGATKEAVGTNESFVVEEAPAEARLETGSGAQLLLRTAEGKYVSVDADKPKNAGIRGDTETPAENCVVRIRMQARFKPKLKVAKVEKAREKISRKQLEQEAGRRLEDDEVRRLKKARKEGDYHEAMLDIKVKGKHDKFA</sequence>
<reference evidence="5" key="1">
    <citation type="journal article" date="2020" name="Stud. Mycol.">
        <title>101 Dothideomycetes genomes: a test case for predicting lifestyles and emergence of pathogens.</title>
        <authorList>
            <person name="Haridas S."/>
            <person name="Albert R."/>
            <person name="Binder M."/>
            <person name="Bloem J."/>
            <person name="Labutti K."/>
            <person name="Salamov A."/>
            <person name="Andreopoulos B."/>
            <person name="Baker S."/>
            <person name="Barry K."/>
            <person name="Bills G."/>
            <person name="Bluhm B."/>
            <person name="Cannon C."/>
            <person name="Castanera R."/>
            <person name="Culley D."/>
            <person name="Daum C."/>
            <person name="Ezra D."/>
            <person name="Gonzalez J."/>
            <person name="Henrissat B."/>
            <person name="Kuo A."/>
            <person name="Liang C."/>
            <person name="Lipzen A."/>
            <person name="Lutzoni F."/>
            <person name="Magnuson J."/>
            <person name="Mondo S."/>
            <person name="Nolan M."/>
            <person name="Ohm R."/>
            <person name="Pangilinan J."/>
            <person name="Park H.-J."/>
            <person name="Ramirez L."/>
            <person name="Alfaro M."/>
            <person name="Sun H."/>
            <person name="Tritt A."/>
            <person name="Yoshinaga Y."/>
            <person name="Zwiers L.-H."/>
            <person name="Turgeon B."/>
            <person name="Goodwin S."/>
            <person name="Spatafora J."/>
            <person name="Crous P."/>
            <person name="Grigoriev I."/>
        </authorList>
    </citation>
    <scope>NUCLEOTIDE SEQUENCE</scope>
    <source>
        <strain evidence="5">ATCC 16933</strain>
    </source>
</reference>
<dbReference type="Gene3D" id="2.80.10.50">
    <property type="match status" value="1"/>
</dbReference>
<dbReference type="CDD" id="cd23339">
    <property type="entry name" value="beta-trefoil_FSCN_fungal_FRG1-like"/>
    <property type="match status" value="1"/>
</dbReference>
<comment type="subcellular location">
    <subcellularLocation>
        <location evidence="1">Nucleus</location>
        <location evidence="1">Nucleolus</location>
    </subcellularLocation>
</comment>
<evidence type="ECO:0000256" key="4">
    <source>
        <dbReference type="SAM" id="MobiDB-lite"/>
    </source>
</evidence>
<evidence type="ECO:0000256" key="3">
    <source>
        <dbReference type="ARBA" id="ARBA00023242"/>
    </source>
</evidence>
<dbReference type="SUPFAM" id="SSF50405">
    <property type="entry name" value="Actin-crosslinking proteins"/>
    <property type="match status" value="1"/>
</dbReference>
<evidence type="ECO:0000313" key="6">
    <source>
        <dbReference type="Proteomes" id="UP000799766"/>
    </source>
</evidence>
<keyword evidence="3" id="KW-0539">Nucleus</keyword>
<evidence type="ECO:0000256" key="2">
    <source>
        <dbReference type="ARBA" id="ARBA00010878"/>
    </source>
</evidence>
<evidence type="ECO:0000313" key="5">
    <source>
        <dbReference type="EMBL" id="KAF2458259.1"/>
    </source>
</evidence>
<dbReference type="GO" id="GO:0051015">
    <property type="term" value="F:actin filament binding"/>
    <property type="evidence" value="ECO:0007669"/>
    <property type="project" value="TreeGrafter"/>
</dbReference>
<accession>A0A6A6P301</accession>
<protein>
    <submittedName>
        <fullName evidence="5">FRG1-like family-domain-containing protein</fullName>
    </submittedName>
</protein>
<gene>
    <name evidence="5" type="ORF">BDY21DRAFT_216457</name>
</gene>
<dbReference type="InterPro" id="IPR010414">
    <property type="entry name" value="FRG1"/>
</dbReference>
<dbReference type="Pfam" id="PF06229">
    <property type="entry name" value="FRG1"/>
    <property type="match status" value="1"/>
</dbReference>
<dbReference type="PANTHER" id="PTHR12928:SF0">
    <property type="entry name" value="FSHD REGION GENE 1"/>
    <property type="match status" value="1"/>
</dbReference>
<keyword evidence="6" id="KW-1185">Reference proteome</keyword>
<dbReference type="OrthoDB" id="5539371at2759"/>